<evidence type="ECO:0000256" key="4">
    <source>
        <dbReference type="ARBA" id="ARBA00023242"/>
    </source>
</evidence>
<dbReference type="eggNOG" id="KOG1126">
    <property type="taxonomic scope" value="Eukaryota"/>
</dbReference>
<dbReference type="Gene3D" id="1.25.40.10">
    <property type="entry name" value="Tetratricopeptide repeat domain"/>
    <property type="match status" value="4"/>
</dbReference>
<dbReference type="PROSITE" id="PS50005">
    <property type="entry name" value="TPR"/>
    <property type="match status" value="6"/>
</dbReference>
<reference evidence="8" key="1">
    <citation type="journal article" date="2014" name="PLoS Genet.">
        <title>Signature Gene Expression Reveals Novel Clues to the Molecular Mechanisms of Dimorphic Transition in Penicillium marneffei.</title>
        <authorList>
            <person name="Yang E."/>
            <person name="Wang G."/>
            <person name="Cai J."/>
            <person name="Woo P.C."/>
            <person name="Lau S.K."/>
            <person name="Yuen K.-Y."/>
            <person name="Chow W.-N."/>
            <person name="Lin X."/>
        </authorList>
    </citation>
    <scope>NUCLEOTIDE SEQUENCE [LARGE SCALE GENOMIC DNA]</scope>
    <source>
        <strain evidence="8">PM1</strain>
    </source>
</reference>
<dbReference type="AlphaFoldDB" id="A0A093XQ73"/>
<organism evidence="8">
    <name type="scientific">Talaromyces marneffei PM1</name>
    <dbReference type="NCBI Taxonomy" id="1077442"/>
    <lineage>
        <taxon>Eukaryota</taxon>
        <taxon>Fungi</taxon>
        <taxon>Dikarya</taxon>
        <taxon>Ascomycota</taxon>
        <taxon>Pezizomycotina</taxon>
        <taxon>Eurotiomycetes</taxon>
        <taxon>Eurotiomycetidae</taxon>
        <taxon>Eurotiales</taxon>
        <taxon>Trichocomaceae</taxon>
        <taxon>Talaromyces</taxon>
        <taxon>Talaromyces sect. Talaromyces</taxon>
    </lineage>
</organism>
<feature type="repeat" description="TPR" evidence="6">
    <location>
        <begin position="606"/>
        <end position="639"/>
    </location>
</feature>
<name>A0A093XQ73_TALMA</name>
<protein>
    <submittedName>
        <fullName evidence="8">Protein bimA</fullName>
    </submittedName>
</protein>
<comment type="caution">
    <text evidence="8">The sequence shown here is derived from an EMBL/GenBank/DDBJ whole genome shotgun (WGS) entry which is preliminary data.</text>
</comment>
<evidence type="ECO:0000256" key="5">
    <source>
        <dbReference type="ARBA" id="ARBA00038210"/>
    </source>
</evidence>
<comment type="subcellular location">
    <subcellularLocation>
        <location evidence="1">Nucleus</location>
    </subcellularLocation>
</comment>
<dbReference type="PANTHER" id="PTHR12558:SF13">
    <property type="entry name" value="CELL DIVISION CYCLE PROTEIN 27 HOMOLOG"/>
    <property type="match status" value="1"/>
</dbReference>
<feature type="region of interest" description="Disordered" evidence="7">
    <location>
        <begin position="259"/>
        <end position="455"/>
    </location>
</feature>
<evidence type="ECO:0000256" key="6">
    <source>
        <dbReference type="PROSITE-ProRule" id="PRU00339"/>
    </source>
</evidence>
<dbReference type="GO" id="GO:0007091">
    <property type="term" value="P:metaphase/anaphase transition of mitotic cell cycle"/>
    <property type="evidence" value="ECO:0007669"/>
    <property type="project" value="TreeGrafter"/>
</dbReference>
<dbReference type="HOGENOM" id="CLU_008850_0_1_1"/>
<dbReference type="Pfam" id="PF00515">
    <property type="entry name" value="TPR_1"/>
    <property type="match status" value="2"/>
</dbReference>
<dbReference type="GO" id="GO:0031145">
    <property type="term" value="P:anaphase-promoting complex-dependent catabolic process"/>
    <property type="evidence" value="ECO:0007669"/>
    <property type="project" value="TreeGrafter"/>
</dbReference>
<accession>A0A093XQ73</accession>
<dbReference type="FunFam" id="1.25.40.10:FF:000018">
    <property type="entry name" value="Cell division cycle protein 27 homolog B"/>
    <property type="match status" value="1"/>
</dbReference>
<dbReference type="PROSITE" id="PS50293">
    <property type="entry name" value="TPR_REGION"/>
    <property type="match status" value="2"/>
</dbReference>
<dbReference type="InterPro" id="IPR011990">
    <property type="entry name" value="TPR-like_helical_dom_sf"/>
</dbReference>
<proteinExistence type="inferred from homology"/>
<dbReference type="PANTHER" id="PTHR12558">
    <property type="entry name" value="CELL DIVISION CYCLE 16,23,27"/>
    <property type="match status" value="1"/>
</dbReference>
<evidence type="ECO:0000256" key="3">
    <source>
        <dbReference type="ARBA" id="ARBA00022803"/>
    </source>
</evidence>
<evidence type="ECO:0000313" key="8">
    <source>
        <dbReference type="EMBL" id="KFX47388.1"/>
    </source>
</evidence>
<dbReference type="InterPro" id="IPR019734">
    <property type="entry name" value="TPR_rpt"/>
</dbReference>
<feature type="region of interest" description="Disordered" evidence="7">
    <location>
        <begin position="210"/>
        <end position="240"/>
    </location>
</feature>
<gene>
    <name evidence="8" type="ORF">GQ26_0151110</name>
</gene>
<keyword evidence="4" id="KW-0539">Nucleus</keyword>
<sequence length="797" mass="88804">MAPPSSYISSQLRQLIYYHLDNNLVKNALFLAGRLHAYEPRSTEAAYLLALCHLLSGQPKAAWEYSKVAGSRGTHLGCSYVHAQACLDLGKYKEGISALDRSRNLWAAKSNWNKHSETRRQHTPDAAAVLCLQGKLWQAHKDLTQAVECYAEALKLNPFMWDAFLGLCETGVNIQVPNIYRLSPELVAMLQAAPQPDLIALSDITMSANGPLQTQSNSNSNSDPFANTPKGESGLSTGSSALWEKLNGSSVSVASAGTTIIREVPENENETEETRNANNDIWDPPLAPNRRNRTIQQVEYGDPPPKMRATALKSRIRSRAESEDQNVIPMDDESTSVPQPGDRKRTVSGQVAHPPPQAVEPGAPQRRSTRLLNHIRPTSSRLATATLGKDGREVRKVRATGTRGRVPPTTNVGRVVSGNRKHIGSGSDPDGKELRTSATSSNNVGSSHQSKSAVADRSKEMEALSWLMDLFSKLATAHYNLTHYKCQEAVQAFNLLSQAQRETPWVLSQLGRAYYEQALYADAEKYFLRVKALAPARLEDMEIYSTVLWHLKNDVELAYLAHELMEVDRLSPEAWCAVGNSFSHQRDHDQALKCFKRATQLDPRFAYAYALQGHEHVANEEFDKALDAFRKGISVDSRHYNSWYGLGQVYEKMGKLDYAEQHYRNAVQINPNNAVLICCMGLVVEKLNNPQSALFHYSRATSIAPKSVLARFRKARVLLKLNEYKLSLAELKVLKDMAPDEANVHYLLGKVYKQLHDKANAIKHFTTALNLDPKAAQYIKDAMETLDDEEDDDAEMA</sequence>
<feature type="repeat" description="TPR" evidence="6">
    <location>
        <begin position="640"/>
        <end position="673"/>
    </location>
</feature>
<feature type="compositionally biased region" description="Polar residues" evidence="7">
    <location>
        <begin position="210"/>
        <end position="225"/>
    </location>
</feature>
<keyword evidence="2" id="KW-0677">Repeat</keyword>
<dbReference type="Pfam" id="PF14559">
    <property type="entry name" value="TPR_19"/>
    <property type="match status" value="1"/>
</dbReference>
<dbReference type="GO" id="GO:0051301">
    <property type="term" value="P:cell division"/>
    <property type="evidence" value="ECO:0007669"/>
    <property type="project" value="TreeGrafter"/>
</dbReference>
<dbReference type="SUPFAM" id="SSF48452">
    <property type="entry name" value="TPR-like"/>
    <property type="match status" value="3"/>
</dbReference>
<feature type="repeat" description="TPR" evidence="6">
    <location>
        <begin position="127"/>
        <end position="160"/>
    </location>
</feature>
<feature type="compositionally biased region" description="Polar residues" evidence="7">
    <location>
        <begin position="436"/>
        <end position="452"/>
    </location>
</feature>
<dbReference type="Pfam" id="PF12895">
    <property type="entry name" value="ANAPC3"/>
    <property type="match status" value="1"/>
</dbReference>
<dbReference type="GO" id="GO:0005680">
    <property type="term" value="C:anaphase-promoting complex"/>
    <property type="evidence" value="ECO:0007669"/>
    <property type="project" value="UniProtKB-ARBA"/>
</dbReference>
<dbReference type="SMART" id="SM00028">
    <property type="entry name" value="TPR"/>
    <property type="match status" value="7"/>
</dbReference>
<evidence type="ECO:0000256" key="7">
    <source>
        <dbReference type="SAM" id="MobiDB-lite"/>
    </source>
</evidence>
<feature type="repeat" description="TPR" evidence="6">
    <location>
        <begin position="504"/>
        <end position="537"/>
    </location>
</feature>
<comment type="similarity">
    <text evidence="5">Belongs to the APC3/CDC27 family.</text>
</comment>
<dbReference type="GO" id="GO:0016567">
    <property type="term" value="P:protein ubiquitination"/>
    <property type="evidence" value="ECO:0007669"/>
    <property type="project" value="TreeGrafter"/>
</dbReference>
<dbReference type="GO" id="GO:0005737">
    <property type="term" value="C:cytoplasm"/>
    <property type="evidence" value="ECO:0007669"/>
    <property type="project" value="TreeGrafter"/>
</dbReference>
<evidence type="ECO:0000256" key="2">
    <source>
        <dbReference type="ARBA" id="ARBA00022737"/>
    </source>
</evidence>
<dbReference type="EMBL" id="JPOX01000015">
    <property type="protein sequence ID" value="KFX47388.1"/>
    <property type="molecule type" value="Genomic_DNA"/>
</dbReference>
<feature type="repeat" description="TPR" evidence="6">
    <location>
        <begin position="742"/>
        <end position="775"/>
    </location>
</feature>
<keyword evidence="3 6" id="KW-0802">TPR repeat</keyword>
<evidence type="ECO:0000256" key="1">
    <source>
        <dbReference type="ARBA" id="ARBA00004123"/>
    </source>
</evidence>
<feature type="repeat" description="TPR" evidence="6">
    <location>
        <begin position="572"/>
        <end position="605"/>
    </location>
</feature>